<dbReference type="Proteomes" id="UP001183809">
    <property type="component" value="Unassembled WGS sequence"/>
</dbReference>
<evidence type="ECO:0000259" key="2">
    <source>
        <dbReference type="Pfam" id="PF01757"/>
    </source>
</evidence>
<proteinExistence type="predicted"/>
<comment type="caution">
    <text evidence="3">The sequence shown here is derived from an EMBL/GenBank/DDBJ whole genome shotgun (WGS) entry which is preliminary data.</text>
</comment>
<dbReference type="Pfam" id="PF01757">
    <property type="entry name" value="Acyl_transf_3"/>
    <property type="match status" value="1"/>
</dbReference>
<gene>
    <name evidence="3" type="ORF">RM764_05500</name>
</gene>
<dbReference type="InterPro" id="IPR002656">
    <property type="entry name" value="Acyl_transf_3_dom"/>
</dbReference>
<protein>
    <submittedName>
        <fullName evidence="3">Acyltransferase family protein</fullName>
    </submittedName>
</protein>
<sequence length="96" mass="10456">MVRPVSPGSPTSGLTATPVKKSYRTLDGIRGAAALCIVVLHSPRLFGTAPTFLGMAVDLFFVLSGFVLAHAYDQHIGQGMTPLGFLRRRWARRYPL</sequence>
<name>A0ABU2TNP6_9ACTN</name>
<keyword evidence="3" id="KW-0012">Acyltransferase</keyword>
<dbReference type="EMBL" id="JAVREY010000004">
    <property type="protein sequence ID" value="MDT0462466.1"/>
    <property type="molecule type" value="Genomic_DNA"/>
</dbReference>
<accession>A0ABU2TNP6</accession>
<keyword evidence="1" id="KW-0472">Membrane</keyword>
<dbReference type="RefSeq" id="WP_311692447.1">
    <property type="nucleotide sequence ID" value="NZ_JAVREY010000004.1"/>
</dbReference>
<keyword evidence="3" id="KW-0808">Transferase</keyword>
<evidence type="ECO:0000256" key="1">
    <source>
        <dbReference type="SAM" id="Phobius"/>
    </source>
</evidence>
<dbReference type="GO" id="GO:0016746">
    <property type="term" value="F:acyltransferase activity"/>
    <property type="evidence" value="ECO:0007669"/>
    <property type="project" value="UniProtKB-KW"/>
</dbReference>
<reference evidence="4" key="1">
    <citation type="submission" date="2023-07" db="EMBL/GenBank/DDBJ databases">
        <title>30 novel species of actinomycetes from the DSMZ collection.</title>
        <authorList>
            <person name="Nouioui I."/>
        </authorList>
    </citation>
    <scope>NUCLEOTIDE SEQUENCE [LARGE SCALE GENOMIC DNA]</scope>
    <source>
        <strain evidence="4">DSM 41699</strain>
    </source>
</reference>
<feature type="domain" description="Acyltransferase 3" evidence="2">
    <location>
        <begin position="26"/>
        <end position="92"/>
    </location>
</feature>
<evidence type="ECO:0000313" key="3">
    <source>
        <dbReference type="EMBL" id="MDT0462466.1"/>
    </source>
</evidence>
<keyword evidence="4" id="KW-1185">Reference proteome</keyword>
<feature type="transmembrane region" description="Helical" evidence="1">
    <location>
        <begin position="52"/>
        <end position="72"/>
    </location>
</feature>
<evidence type="ECO:0000313" key="4">
    <source>
        <dbReference type="Proteomes" id="UP001183809"/>
    </source>
</evidence>
<keyword evidence="1" id="KW-0812">Transmembrane</keyword>
<organism evidence="3 4">
    <name type="scientific">Streptomyces gibsoniae</name>
    <dbReference type="NCBI Taxonomy" id="3075529"/>
    <lineage>
        <taxon>Bacteria</taxon>
        <taxon>Bacillati</taxon>
        <taxon>Actinomycetota</taxon>
        <taxon>Actinomycetes</taxon>
        <taxon>Kitasatosporales</taxon>
        <taxon>Streptomycetaceae</taxon>
        <taxon>Streptomyces</taxon>
    </lineage>
</organism>
<keyword evidence="1" id="KW-1133">Transmembrane helix</keyword>